<dbReference type="SUPFAM" id="SSF48371">
    <property type="entry name" value="ARM repeat"/>
    <property type="match status" value="1"/>
</dbReference>
<reference evidence="2 3" key="1">
    <citation type="submission" date="2017-07" db="EMBL/GenBank/DDBJ databases">
        <title>Draft whole genome sequences of clinical Proprionibacteriaceae strains.</title>
        <authorList>
            <person name="Bernier A.-M."/>
            <person name="Bernard K."/>
            <person name="Domingo M.-C."/>
        </authorList>
    </citation>
    <scope>NUCLEOTIDE SEQUENCE [LARGE SCALE GENOMIC DNA]</scope>
    <source>
        <strain evidence="2 3">NML 160184</strain>
    </source>
</reference>
<dbReference type="AlphaFoldDB" id="A0A255EGC6"/>
<comment type="caution">
    <text evidence="2">The sequence shown here is derived from an EMBL/GenBank/DDBJ whole genome shotgun (WGS) entry which is preliminary data.</text>
</comment>
<dbReference type="InterPro" id="IPR011989">
    <property type="entry name" value="ARM-like"/>
</dbReference>
<dbReference type="Gene3D" id="1.25.40.10">
    <property type="entry name" value="Tetratricopeptide repeat domain"/>
    <property type="match status" value="1"/>
</dbReference>
<feature type="domain" description="DUF4365" evidence="1">
    <location>
        <begin position="39"/>
        <end position="174"/>
    </location>
</feature>
<dbReference type="InterPro" id="IPR025375">
    <property type="entry name" value="DUF4365"/>
</dbReference>
<evidence type="ECO:0000313" key="3">
    <source>
        <dbReference type="Proteomes" id="UP000216533"/>
    </source>
</evidence>
<protein>
    <recommendedName>
        <fullName evidence="1">DUF4365 domain-containing protein</fullName>
    </recommendedName>
</protein>
<accession>A0A255EGC6</accession>
<name>A0A255EGC6_9ACTN</name>
<dbReference type="Proteomes" id="UP000216533">
    <property type="component" value="Unassembled WGS sequence"/>
</dbReference>
<gene>
    <name evidence="2" type="ORF">CGZ92_04340</name>
</gene>
<dbReference type="SUPFAM" id="SSF48452">
    <property type="entry name" value="TPR-like"/>
    <property type="match status" value="1"/>
</dbReference>
<sequence>MWVWLAAAEGCRRGMGAHRTGGWRLSSMRAPKNEATGTSGQSFVKAKFEELGWGAVPNPEHDLGTDLWLQARDERRFDLGALVGAQVKTGPSYFDEPEAVDGEIAGWWYRDDDAHFNYWCNHRIPHILVLHRMDDNTSFWVDVTADKVESTGRGRKILVPASSTIDADHFELLLAVASRRPDVVQWEGSAWKVGRDVASGSRLRYALLTPRLIAPHPNSKTADLNAEQAIALLVQMRVHDLCRYAETQPLTDPANIDPVTDSRWQLFGALHRWLLKGELDGIDTLETDSLPPDHRSAIAVIRCHAYLEAGRTQEALDVLDTALLRDDANPVDNGWLNAQRARCLADLGRVDEARETALEIQALRHVAPDDPTAGVLVGSAAQVIFDLGDWGEKTLADVIQSRDNVAAWWRSQTLVTALDMQFDQVFKAWGKESSVTHFAEDVVWNRFRSSMLLAGYAADSAAWRHSASLLAQHQLMSSTDADTFVWALDLLRLAGAEKETKLAAGRLIDDGPISPLLKVAAEIDLDLSGRSSLKSDLSFLERVADALPSETCDRHVNWGISNLEALDALTERLKPQFWVPEAIINMVAALVPGASDSVRADVMAHVASLPVIEDQLLASRYARLIRTIGSDPWTPDQAAALCSRPEGDNFELTQAIDKVRAEREDGFRSSLVTRIASGDISALGNYGDVTDLPPDAAAGMIHSLATSVTNQTAAARNGTYRMGGIDVLRTLTLLNAWHPDQAKWDPVEEALAESASHVEHIVGAIDLLGILREQVPGSERARLEPLLRELASEVKRGDSGFGAFISRSDSRASAALALARISPQSVSPAELLELLSGEPSQRAAAAEIITFQADDTQIGLLVALSADVDAEVRAAVAHGLAYWVTQGVARPLSALALKKLLAEPGLQLGKHVSEALANADGDGAELLAQMLHDHPSTVVLVRLRHFRERRVKDS</sequence>
<dbReference type="InterPro" id="IPR016024">
    <property type="entry name" value="ARM-type_fold"/>
</dbReference>
<evidence type="ECO:0000313" key="2">
    <source>
        <dbReference type="EMBL" id="OYN88472.1"/>
    </source>
</evidence>
<dbReference type="EMBL" id="NMVI01000012">
    <property type="protein sequence ID" value="OYN88472.1"/>
    <property type="molecule type" value="Genomic_DNA"/>
</dbReference>
<evidence type="ECO:0000259" key="1">
    <source>
        <dbReference type="Pfam" id="PF14280"/>
    </source>
</evidence>
<dbReference type="InterPro" id="IPR011990">
    <property type="entry name" value="TPR-like_helical_dom_sf"/>
</dbReference>
<dbReference type="Pfam" id="PF14280">
    <property type="entry name" value="DUF4365"/>
    <property type="match status" value="1"/>
</dbReference>
<organism evidence="2 3">
    <name type="scientific">Parenemella sanctibonifatiensis</name>
    <dbReference type="NCBI Taxonomy" id="2016505"/>
    <lineage>
        <taxon>Bacteria</taxon>
        <taxon>Bacillati</taxon>
        <taxon>Actinomycetota</taxon>
        <taxon>Actinomycetes</taxon>
        <taxon>Propionibacteriales</taxon>
        <taxon>Propionibacteriaceae</taxon>
        <taxon>Parenemella</taxon>
    </lineage>
</organism>
<dbReference type="Gene3D" id="1.25.10.10">
    <property type="entry name" value="Leucine-rich Repeat Variant"/>
    <property type="match status" value="1"/>
</dbReference>
<proteinExistence type="predicted"/>